<dbReference type="InterPro" id="IPR050861">
    <property type="entry name" value="Dihydroxyacetone_Kinase"/>
</dbReference>
<dbReference type="EMBL" id="JAJUBB010000005">
    <property type="protein sequence ID" value="MDD1781430.1"/>
    <property type="molecule type" value="Genomic_DNA"/>
</dbReference>
<dbReference type="PANTHER" id="PTHR28629">
    <property type="entry name" value="TRIOKINASE/FMN CYCLASE"/>
    <property type="match status" value="1"/>
</dbReference>
<evidence type="ECO:0000259" key="1">
    <source>
        <dbReference type="PROSITE" id="PS51481"/>
    </source>
</evidence>
<evidence type="ECO:0000313" key="3">
    <source>
        <dbReference type="Proteomes" id="UP001149821"/>
    </source>
</evidence>
<dbReference type="Pfam" id="PF02733">
    <property type="entry name" value="Dak1"/>
    <property type="match status" value="1"/>
</dbReference>
<protein>
    <submittedName>
        <fullName evidence="2">Dihydroxyacetone kinase subunit DhaK</fullName>
    </submittedName>
</protein>
<comment type="caution">
    <text evidence="2">The sequence shown here is derived from an EMBL/GenBank/DDBJ whole genome shotgun (WGS) entry which is preliminary data.</text>
</comment>
<keyword evidence="2" id="KW-0418">Kinase</keyword>
<reference evidence="2" key="1">
    <citation type="submission" date="2021-12" db="EMBL/GenBank/DDBJ databases">
        <title>Enterovibrio ZSDZ35 sp. nov. and Enterovibrio ZSDZ42 sp. nov., isolated from coastal seawater in Qingdao.</title>
        <authorList>
            <person name="Zhang P."/>
        </authorList>
    </citation>
    <scope>NUCLEOTIDE SEQUENCE</scope>
    <source>
        <strain evidence="2">ZSDZ35</strain>
    </source>
</reference>
<organism evidence="2 3">
    <name type="scientific">Enterovibrio qingdaonensis</name>
    <dbReference type="NCBI Taxonomy" id="2899818"/>
    <lineage>
        <taxon>Bacteria</taxon>
        <taxon>Pseudomonadati</taxon>
        <taxon>Pseudomonadota</taxon>
        <taxon>Gammaproteobacteria</taxon>
        <taxon>Vibrionales</taxon>
        <taxon>Vibrionaceae</taxon>
        <taxon>Enterovibrio</taxon>
    </lineage>
</organism>
<name>A0ABT5QKC0_9GAMM</name>
<dbReference type="Gene3D" id="3.30.1180.20">
    <property type="entry name" value="Dihydroxyacetone kinase, domain 2"/>
    <property type="match status" value="1"/>
</dbReference>
<sequence length="323" mass="34317">MAKDSNHFSVKDHLKAYELAYKDHISIQWEPLVVYRQHPSSKNKVALVSGGGSGHEPLHAGFVGKGMLDAACPGEIFTSPSPDQIVSAIEQSDAGSGVLLIVKNYQGDRMNFEIASELSDSQSAIVLVNDDATQTDRDAARGLAGVVVVEKILGAAAEKGDSLEDLTLLGEAIVSHTRTIGVAFSACSFRKEAGETESENVEYGVGIHGERGVSCLPKTPIDVLVRQMIDQLLLSLARVPFQPILLVNSLGAATDKDLTLATETAKAALSEKGVSVARELVGTFATTLDTDGFSITLVDATPEWLLLWDAPVDTPALNAEHGR</sequence>
<dbReference type="PROSITE" id="PS51481">
    <property type="entry name" value="DHAK"/>
    <property type="match status" value="1"/>
</dbReference>
<dbReference type="Proteomes" id="UP001149821">
    <property type="component" value="Unassembled WGS sequence"/>
</dbReference>
<dbReference type="GO" id="GO:0016301">
    <property type="term" value="F:kinase activity"/>
    <property type="evidence" value="ECO:0007669"/>
    <property type="project" value="UniProtKB-KW"/>
</dbReference>
<dbReference type="SUPFAM" id="SSF82549">
    <property type="entry name" value="DAK1/DegV-like"/>
    <property type="match status" value="1"/>
</dbReference>
<proteinExistence type="predicted"/>
<dbReference type="PANTHER" id="PTHR28629:SF4">
    <property type="entry name" value="TRIOKINASE_FMN CYCLASE"/>
    <property type="match status" value="1"/>
</dbReference>
<dbReference type="InterPro" id="IPR004006">
    <property type="entry name" value="DhaK_dom"/>
</dbReference>
<keyword evidence="3" id="KW-1185">Reference proteome</keyword>
<dbReference type="Gene3D" id="3.40.50.10440">
    <property type="entry name" value="Dihydroxyacetone kinase, domain 1"/>
    <property type="match status" value="1"/>
</dbReference>
<feature type="domain" description="DhaK" evidence="1">
    <location>
        <begin position="5"/>
        <end position="317"/>
    </location>
</feature>
<dbReference type="RefSeq" id="WP_274141865.1">
    <property type="nucleotide sequence ID" value="NZ_JAJUBB010000005.1"/>
</dbReference>
<keyword evidence="2" id="KW-0808">Transferase</keyword>
<evidence type="ECO:0000313" key="2">
    <source>
        <dbReference type="EMBL" id="MDD1781430.1"/>
    </source>
</evidence>
<accession>A0ABT5QKC0</accession>
<gene>
    <name evidence="2" type="ORF">LRP49_09485</name>
</gene>